<dbReference type="OrthoDB" id="284135at2"/>
<dbReference type="EMBL" id="FMZV01000008">
    <property type="protein sequence ID" value="SDD50850.1"/>
    <property type="molecule type" value="Genomic_DNA"/>
</dbReference>
<evidence type="ECO:0000256" key="1">
    <source>
        <dbReference type="SAM" id="MobiDB-lite"/>
    </source>
</evidence>
<feature type="region of interest" description="Disordered" evidence="1">
    <location>
        <begin position="51"/>
        <end position="83"/>
    </location>
</feature>
<evidence type="ECO:0008006" key="4">
    <source>
        <dbReference type="Google" id="ProtNLM"/>
    </source>
</evidence>
<proteinExistence type="predicted"/>
<evidence type="ECO:0000313" key="3">
    <source>
        <dbReference type="Proteomes" id="UP000199628"/>
    </source>
</evidence>
<protein>
    <recommendedName>
        <fullName evidence="4">DUF2924 domain-containing protein</fullName>
    </recommendedName>
</protein>
<reference evidence="3" key="1">
    <citation type="submission" date="2016-10" db="EMBL/GenBank/DDBJ databases">
        <authorList>
            <person name="Varghese N."/>
            <person name="Submissions S."/>
        </authorList>
    </citation>
    <scope>NUCLEOTIDE SEQUENCE [LARGE SCALE GENOMIC DNA]</scope>
    <source>
        <strain evidence="3">CGMCC 1.9108</strain>
    </source>
</reference>
<gene>
    <name evidence="2" type="ORF">SAMN04488239_1088</name>
</gene>
<name>A0A1G6VAW8_9RHOB</name>
<dbReference type="InterPro" id="IPR021322">
    <property type="entry name" value="DUF2924"/>
</dbReference>
<dbReference type="AlphaFoldDB" id="A0A1G6VAW8"/>
<accession>A0A1G6VAW8</accession>
<organism evidence="2 3">
    <name type="scientific">Ruegeria marina</name>
    <dbReference type="NCBI Taxonomy" id="639004"/>
    <lineage>
        <taxon>Bacteria</taxon>
        <taxon>Pseudomonadati</taxon>
        <taxon>Pseudomonadota</taxon>
        <taxon>Alphaproteobacteria</taxon>
        <taxon>Rhodobacterales</taxon>
        <taxon>Roseobacteraceae</taxon>
        <taxon>Ruegeria</taxon>
    </lineage>
</organism>
<dbReference type="STRING" id="639004.SAMN04488239_1088"/>
<dbReference type="Proteomes" id="UP000199628">
    <property type="component" value="Unassembled WGS sequence"/>
</dbReference>
<sequence>MSKQVEIADLEAMGRSQLLDLWQEIFEVSAPKLLSQPFLRRFLAFELQSRRQGGLSRRVRSVLERGRPRKSSPASPAMKPGGRLLREWNGVTHVVDVSDAGFVWKGQTWRSLSAIAREITGAHWSGPRFFGLSGKAAK</sequence>
<evidence type="ECO:0000313" key="2">
    <source>
        <dbReference type="EMBL" id="SDD50850.1"/>
    </source>
</evidence>
<dbReference type="RefSeq" id="WP_093031790.1">
    <property type="nucleotide sequence ID" value="NZ_FMZV01000008.1"/>
</dbReference>
<dbReference type="Pfam" id="PF11149">
    <property type="entry name" value="DUF2924"/>
    <property type="match status" value="1"/>
</dbReference>
<keyword evidence="3" id="KW-1185">Reference proteome</keyword>